<protein>
    <submittedName>
        <fullName evidence="2">Uncharacterized protein</fullName>
    </submittedName>
</protein>
<name>A0A4Q2V073_FUSOX</name>
<feature type="region of interest" description="Disordered" evidence="1">
    <location>
        <begin position="608"/>
        <end position="635"/>
    </location>
</feature>
<comment type="caution">
    <text evidence="2">The sequence shown here is derived from an EMBL/GenBank/DDBJ whole genome shotgun (WGS) entry which is preliminary data.</text>
</comment>
<dbReference type="Proteomes" id="UP000290540">
    <property type="component" value="Unassembled WGS sequence"/>
</dbReference>
<proteinExistence type="predicted"/>
<evidence type="ECO:0000256" key="1">
    <source>
        <dbReference type="SAM" id="MobiDB-lite"/>
    </source>
</evidence>
<gene>
    <name evidence="2" type="ORF">BFJ63_vAg17264</name>
</gene>
<dbReference type="AlphaFoldDB" id="A0A4Q2V073"/>
<sequence>MLADGSTSHALGQLASGFLAEGQSRAAILDFILGQLPRWRDRPDRPLRTSETMLTSQLCAHLNSAARKTPGWDCLQFRVEEADETHVSRKIDLVAAAAGDALIVQGRSYSDFETILPIECKRLPIPVGSGRDEREYVVTRVGVGGGIQRYKEGKHGAAHVRAALIAYVQEQSFDHWLALISGWIHDLHTSGTPGWSVADALVTHGQDPTAGIAIHEVPTHTLVSIHTSSSPPTVRSQSNCVCCCSRMAVRHGACAIYNVSFPITGTEPGGRRTPRHDELDARQRSVTPHVGLPAHPPAVHHVAGRPADGHQFPAQPLREALAHRRRILPLNPAQVAVDQDPLPHMPDGVEMAAHAHPCEQRAFKGGPARAPSSFASSLPPGLQGGCRPARSEQQRTFSSIDVAGIAPVSRHTGQVVRGGIRRHGAMLLHDLPERCIHVPGHAAGIAANIEVRALLQPGPQQRALLPQPSEVRGVGLDAGDFDHLATLHVQGHAAAHPAIGAHGLHRGRGRRVHPVLPESRCARRRGSCGGRQQQPVECAKKTRPHLPDHRAEAMKERADAVVLPESRPTSGERRYTDKPALAAPERSSRHAAVPGLVRCTGMLAAATGRRCDPPRPAAASASPAAKAAAASARTG</sequence>
<feature type="compositionally biased region" description="Low complexity" evidence="1">
    <location>
        <begin position="617"/>
        <end position="635"/>
    </location>
</feature>
<dbReference type="EMBL" id="MQTW01000496">
    <property type="protein sequence ID" value="RYC79854.1"/>
    <property type="molecule type" value="Genomic_DNA"/>
</dbReference>
<organism evidence="2 3">
    <name type="scientific">Fusarium oxysporum f. sp. narcissi</name>
    <dbReference type="NCBI Taxonomy" id="451672"/>
    <lineage>
        <taxon>Eukaryota</taxon>
        <taxon>Fungi</taxon>
        <taxon>Dikarya</taxon>
        <taxon>Ascomycota</taxon>
        <taxon>Pezizomycotina</taxon>
        <taxon>Sordariomycetes</taxon>
        <taxon>Hypocreomycetidae</taxon>
        <taxon>Hypocreales</taxon>
        <taxon>Nectriaceae</taxon>
        <taxon>Fusarium</taxon>
        <taxon>Fusarium oxysporum species complex</taxon>
    </lineage>
</organism>
<reference evidence="2 3" key="1">
    <citation type="submission" date="2016-12" db="EMBL/GenBank/DDBJ databases">
        <title>Draft genome sequence of Fusarium oxysporum causing rot on Narcissus.</title>
        <authorList>
            <person name="Armitage A.D."/>
            <person name="Taylor A."/>
            <person name="Clarkson J.P."/>
            <person name="Harrison R.J."/>
            <person name="Jackson A.C."/>
        </authorList>
    </citation>
    <scope>NUCLEOTIDE SEQUENCE [LARGE SCALE GENOMIC DNA]</scope>
    <source>
        <strain evidence="2 3">N139</strain>
    </source>
</reference>
<feature type="region of interest" description="Disordered" evidence="1">
    <location>
        <begin position="563"/>
        <end position="589"/>
    </location>
</feature>
<evidence type="ECO:0000313" key="2">
    <source>
        <dbReference type="EMBL" id="RYC79854.1"/>
    </source>
</evidence>
<feature type="region of interest" description="Disordered" evidence="1">
    <location>
        <begin position="364"/>
        <end position="389"/>
    </location>
</feature>
<accession>A0A4Q2V073</accession>
<evidence type="ECO:0000313" key="3">
    <source>
        <dbReference type="Proteomes" id="UP000290540"/>
    </source>
</evidence>